<dbReference type="Proteomes" id="UP000017747">
    <property type="component" value="Unassembled WGS sequence"/>
</dbReference>
<gene>
    <name evidence="2" type="ORF">T472_0200940</name>
</gene>
<name>V7IB00_9CLOT</name>
<proteinExistence type="predicted"/>
<protein>
    <submittedName>
        <fullName evidence="2">Uncharacterized protein</fullName>
    </submittedName>
</protein>
<dbReference type="EMBL" id="AXUN02000013">
    <property type="protein sequence ID" value="ETA82486.1"/>
    <property type="molecule type" value="Genomic_DNA"/>
</dbReference>
<evidence type="ECO:0000256" key="1">
    <source>
        <dbReference type="SAM" id="Phobius"/>
    </source>
</evidence>
<keyword evidence="1" id="KW-0472">Membrane</keyword>
<evidence type="ECO:0000313" key="3">
    <source>
        <dbReference type="Proteomes" id="UP000017747"/>
    </source>
</evidence>
<dbReference type="STRING" id="994573.T472_0200940"/>
<keyword evidence="1" id="KW-0812">Transmembrane</keyword>
<dbReference type="OrthoDB" id="1953969at2"/>
<feature type="transmembrane region" description="Helical" evidence="1">
    <location>
        <begin position="20"/>
        <end position="40"/>
    </location>
</feature>
<dbReference type="AlphaFoldDB" id="V7IB00"/>
<reference evidence="2 3" key="1">
    <citation type="journal article" date="2014" name="Genome Announc.">
        <title>Genome Sequence of Youngiibacter fragilis, the Type Strain of the Genus Youngiibacter.</title>
        <authorList>
            <person name="Wawrik C.B."/>
            <person name="Callaghan A.V."/>
            <person name="Stamps B.W."/>
            <person name="Wawrik B."/>
        </authorList>
    </citation>
    <scope>NUCLEOTIDE SEQUENCE [LARGE SCALE GENOMIC DNA]</scope>
    <source>
        <strain evidence="2 3">232.1</strain>
    </source>
</reference>
<dbReference type="RefSeq" id="WP_023383499.1">
    <property type="nucleotide sequence ID" value="NZ_AXUN02000013.1"/>
</dbReference>
<accession>V7IB00</accession>
<evidence type="ECO:0000313" key="2">
    <source>
        <dbReference type="EMBL" id="ETA82486.1"/>
    </source>
</evidence>
<sequence>MNKFVEAVKPIVRKSKGSALVEYALLLMLFVCIASILLAFSIHNKELYARVACELNRAQAINSTTGTNLVACPSGGVITFTDGKLYCSIHSSPTDNQSEVPYLWNTVQIG</sequence>
<keyword evidence="1" id="KW-1133">Transmembrane helix</keyword>
<organism evidence="2 3">
    <name type="scientific">Youngiibacter fragilis 232.1</name>
    <dbReference type="NCBI Taxonomy" id="994573"/>
    <lineage>
        <taxon>Bacteria</taxon>
        <taxon>Bacillati</taxon>
        <taxon>Bacillota</taxon>
        <taxon>Clostridia</taxon>
        <taxon>Eubacteriales</taxon>
        <taxon>Clostridiaceae</taxon>
        <taxon>Youngiibacter</taxon>
    </lineage>
</organism>
<keyword evidence="3" id="KW-1185">Reference proteome</keyword>
<comment type="caution">
    <text evidence="2">The sequence shown here is derived from an EMBL/GenBank/DDBJ whole genome shotgun (WGS) entry which is preliminary data.</text>
</comment>